<dbReference type="OrthoDB" id="9813659at2"/>
<dbReference type="InterPro" id="IPR001381">
    <property type="entry name" value="DHquinase_I"/>
</dbReference>
<dbReference type="UniPathway" id="UPA00053">
    <property type="reaction ID" value="UER00086"/>
</dbReference>
<dbReference type="PANTHER" id="PTHR43699">
    <property type="entry name" value="3-DEHYDROQUINATE DEHYDRATASE"/>
    <property type="match status" value="1"/>
</dbReference>
<dbReference type="GO" id="GO:0046279">
    <property type="term" value="P:3,4-dihydroxybenzoate biosynthetic process"/>
    <property type="evidence" value="ECO:0007669"/>
    <property type="project" value="TreeGrafter"/>
</dbReference>
<evidence type="ECO:0000256" key="1">
    <source>
        <dbReference type="ARBA" id="ARBA00001864"/>
    </source>
</evidence>
<dbReference type="GO" id="GO:0008652">
    <property type="term" value="P:amino acid biosynthetic process"/>
    <property type="evidence" value="ECO:0007669"/>
    <property type="project" value="UniProtKB-KW"/>
</dbReference>
<dbReference type="InterPro" id="IPR050146">
    <property type="entry name" value="Type-I_3-dehydroquinase"/>
</dbReference>
<dbReference type="SUPFAM" id="SSF51569">
    <property type="entry name" value="Aldolase"/>
    <property type="match status" value="1"/>
</dbReference>
<feature type="binding site" evidence="5">
    <location>
        <position position="240"/>
    </location>
    <ligand>
        <name>3-dehydroquinate</name>
        <dbReference type="ChEBI" id="CHEBI:32364"/>
    </ligand>
</feature>
<accession>A0A1T4ZS77</accession>
<feature type="binding site" evidence="5">
    <location>
        <begin position="51"/>
        <end position="53"/>
    </location>
    <ligand>
        <name>3-dehydroquinate</name>
        <dbReference type="ChEBI" id="CHEBI:32364"/>
    </ligand>
</feature>
<comment type="pathway">
    <text evidence="5">Metabolic intermediate biosynthesis; chorismate biosynthesis; chorismate from D-erythrose 4-phosphate and phosphoenolpyruvate: step 3/7.</text>
</comment>
<comment type="function">
    <text evidence="5">Involved in the third step of the chorismate pathway, which leads to the biosynthesis of aromatic amino acids. Catalyzes the cis-dehydration of 3-dehydroquinate (DHQ) and introduces the first double bond of the aromatic ring to yield 3-dehydroshikimate.</text>
</comment>
<dbReference type="Proteomes" id="UP000243406">
    <property type="component" value="Unassembled WGS sequence"/>
</dbReference>
<comment type="caution">
    <text evidence="5">Lacks conserved residue(s) required for the propagation of feature annotation.</text>
</comment>
<comment type="similarity">
    <text evidence="5">Belongs to the type-I 3-dehydroquinase family.</text>
</comment>
<dbReference type="EMBL" id="FUYN01000001">
    <property type="protein sequence ID" value="SKB25419.1"/>
    <property type="molecule type" value="Genomic_DNA"/>
</dbReference>
<gene>
    <name evidence="5" type="primary">aroD</name>
    <name evidence="6" type="ORF">SAMN02745120_0301</name>
</gene>
<reference evidence="7" key="1">
    <citation type="submission" date="2017-02" db="EMBL/GenBank/DDBJ databases">
        <authorList>
            <person name="Varghese N."/>
            <person name="Submissions S."/>
        </authorList>
    </citation>
    <scope>NUCLEOTIDE SEQUENCE [LARGE SCALE GENOMIC DNA]</scope>
    <source>
        <strain evidence="7">ATCC 35199</strain>
    </source>
</reference>
<proteinExistence type="inferred from homology"/>
<keyword evidence="7" id="KW-1185">Reference proteome</keyword>
<evidence type="ECO:0000256" key="4">
    <source>
        <dbReference type="ARBA" id="ARBA00023270"/>
    </source>
</evidence>
<dbReference type="EC" id="4.2.1.10" evidence="5"/>
<dbReference type="CDD" id="cd00502">
    <property type="entry name" value="DHQase_I"/>
    <property type="match status" value="1"/>
</dbReference>
<dbReference type="Gene3D" id="3.20.20.70">
    <property type="entry name" value="Aldolase class I"/>
    <property type="match status" value="1"/>
</dbReference>
<dbReference type="GO" id="GO:0003855">
    <property type="term" value="F:3-dehydroquinate dehydratase activity"/>
    <property type="evidence" value="ECO:0007669"/>
    <property type="project" value="UniProtKB-UniRule"/>
</dbReference>
<comment type="subunit">
    <text evidence="5">Homodimer.</text>
</comment>
<dbReference type="GO" id="GO:0009073">
    <property type="term" value="P:aromatic amino acid family biosynthetic process"/>
    <property type="evidence" value="ECO:0007669"/>
    <property type="project" value="UniProtKB-KW"/>
</dbReference>
<keyword evidence="2 5" id="KW-0057">Aromatic amino acid biosynthesis</keyword>
<evidence type="ECO:0000313" key="6">
    <source>
        <dbReference type="EMBL" id="SKB25419.1"/>
    </source>
</evidence>
<name>A0A1T4ZS77_9FIRM</name>
<feature type="binding site" evidence="5">
    <location>
        <position position="236"/>
    </location>
    <ligand>
        <name>3-dehydroquinate</name>
        <dbReference type="ChEBI" id="CHEBI:32364"/>
    </ligand>
</feature>
<dbReference type="InterPro" id="IPR013785">
    <property type="entry name" value="Aldolase_TIM"/>
</dbReference>
<dbReference type="AlphaFoldDB" id="A0A1T4ZS77"/>
<keyword evidence="4 5" id="KW-0704">Schiff base</keyword>
<evidence type="ECO:0000256" key="5">
    <source>
        <dbReference type="HAMAP-Rule" id="MF_00214"/>
    </source>
</evidence>
<dbReference type="RefSeq" id="WP_079588293.1">
    <property type="nucleotide sequence ID" value="NZ_FUYN01000001.1"/>
</dbReference>
<dbReference type="GO" id="GO:0009423">
    <property type="term" value="P:chorismate biosynthetic process"/>
    <property type="evidence" value="ECO:0007669"/>
    <property type="project" value="UniProtKB-UniRule"/>
</dbReference>
<dbReference type="NCBIfam" id="TIGR01093">
    <property type="entry name" value="aroD"/>
    <property type="match status" value="1"/>
</dbReference>
<feature type="active site" description="Proton donor/acceptor" evidence="5">
    <location>
        <position position="148"/>
    </location>
</feature>
<protein>
    <recommendedName>
        <fullName evidence="5">3-dehydroquinate dehydratase</fullName>
        <shortName evidence="5">3-dehydroquinase</shortName>
        <ecNumber evidence="5">4.2.1.10</ecNumber>
    </recommendedName>
    <alternativeName>
        <fullName evidence="5">Type I DHQase</fullName>
    </alternativeName>
    <alternativeName>
        <fullName evidence="5">Type I dehydroquinase</fullName>
        <shortName evidence="5">DHQ1</shortName>
    </alternativeName>
</protein>
<keyword evidence="3 5" id="KW-0456">Lyase</keyword>
<evidence type="ECO:0000256" key="2">
    <source>
        <dbReference type="ARBA" id="ARBA00023141"/>
    </source>
</evidence>
<comment type="catalytic activity">
    <reaction evidence="1 5">
        <text>3-dehydroquinate = 3-dehydroshikimate + H2O</text>
        <dbReference type="Rhea" id="RHEA:21096"/>
        <dbReference type="ChEBI" id="CHEBI:15377"/>
        <dbReference type="ChEBI" id="CHEBI:16630"/>
        <dbReference type="ChEBI" id="CHEBI:32364"/>
        <dbReference type="EC" id="4.2.1.10"/>
    </reaction>
</comment>
<dbReference type="Pfam" id="PF01487">
    <property type="entry name" value="DHquinase_I"/>
    <property type="match status" value="1"/>
</dbReference>
<dbReference type="FunFam" id="3.20.20.70:FF:000047">
    <property type="entry name" value="3-dehydroquinate dehydratase"/>
    <property type="match status" value="1"/>
</dbReference>
<evidence type="ECO:0000256" key="3">
    <source>
        <dbReference type="ARBA" id="ARBA00023239"/>
    </source>
</evidence>
<dbReference type="PANTHER" id="PTHR43699:SF1">
    <property type="entry name" value="3-DEHYDROQUINATE DEHYDRATASE"/>
    <property type="match status" value="1"/>
</dbReference>
<organism evidence="6 7">
    <name type="scientific">Acetoanaerobium noterae</name>
    <dbReference type="NCBI Taxonomy" id="745369"/>
    <lineage>
        <taxon>Bacteria</taxon>
        <taxon>Bacillati</taxon>
        <taxon>Bacillota</taxon>
        <taxon>Clostridia</taxon>
        <taxon>Peptostreptococcales</taxon>
        <taxon>Filifactoraceae</taxon>
        <taxon>Acetoanaerobium</taxon>
    </lineage>
</organism>
<sequence>MKIEATKKIQIKNIEIGGSKTLICTPIIPSTLEDFVADIDDALSQNPDVVEWRLDYFDNLSSLDYVYNTLTSIKYKLANTIFILTLRDNKEGGKCTLSQEDKLKIIQNALKTDTIDILDIEQIQGKDYISTVKQMINNTNTKLILSYHNFEFTPNKEEIVQKIEKALELGADIPKVAYMPHSSEDVLCLLDASLSCRKLLEAPMVSISMGDLGKISRVYAGQFGSDITFASLKDSTAPGQIKIDDLKRAWTHLF</sequence>
<keyword evidence="5" id="KW-0028">Amino-acid biosynthesis</keyword>
<evidence type="ECO:0000313" key="7">
    <source>
        <dbReference type="Proteomes" id="UP000243406"/>
    </source>
</evidence>
<feature type="binding site" evidence="5">
    <location>
        <position position="217"/>
    </location>
    <ligand>
        <name>3-dehydroquinate</name>
        <dbReference type="ChEBI" id="CHEBI:32364"/>
    </ligand>
</feature>
<feature type="active site" description="Schiff-base intermediate with substrate" evidence="5">
    <location>
        <position position="175"/>
    </location>
</feature>
<dbReference type="HAMAP" id="MF_00214">
    <property type="entry name" value="AroD"/>
    <property type="match status" value="1"/>
</dbReference>
<feature type="binding site" evidence="5">
    <location>
        <position position="87"/>
    </location>
    <ligand>
        <name>3-dehydroquinate</name>
        <dbReference type="ChEBI" id="CHEBI:32364"/>
    </ligand>
</feature>